<dbReference type="Gene3D" id="3.90.550.10">
    <property type="entry name" value="Spore Coat Polysaccharide Biosynthesis Protein SpsA, Chain A"/>
    <property type="match status" value="1"/>
</dbReference>
<sequence length="366" mass="41935">MTTLLFIILSSYVVTIGILIFGFTKMKPLSIYETVPKNTFSIVVPFRNESQNLPLLLETISHLNYPKDQLEVILVDDDSDEAFELQHYKFNITLIKNQRKSNSPKKDAIETAIQQAQHDWVITTDADCQVKTNWLQVIDNYIQQSHVKMVASGVCYIPRKEFLFGFQNLDFLSLQGATIGSFGIHEPFMCNGANFAYRKDFFYELNGFTGNEAIASGDDVFLLQKAIKKDKKALGFCLHKQSIVQTKSVKNWNELFQQRVRWASKSTEYHSIFGKTVAILVFLTNLAWIANLLLFGFEKISLSSLFTFIAIKAIVDYILLKQTALFYESKLSWLLPSLGLYSFFSTSVAFYSLFGSYQWKGRSFKK</sequence>
<dbReference type="PANTHER" id="PTHR43630">
    <property type="entry name" value="POLY-BETA-1,6-N-ACETYL-D-GLUCOSAMINE SYNTHASE"/>
    <property type="match status" value="1"/>
</dbReference>
<dbReference type="Proteomes" id="UP000431264">
    <property type="component" value="Unassembled WGS sequence"/>
</dbReference>
<dbReference type="CDD" id="cd04192">
    <property type="entry name" value="GT_2_like_e"/>
    <property type="match status" value="1"/>
</dbReference>
<keyword evidence="4" id="KW-0472">Membrane</keyword>
<name>A0A6I4IKZ0_9FLAO</name>
<dbReference type="InterPro" id="IPR029044">
    <property type="entry name" value="Nucleotide-diphossugar_trans"/>
</dbReference>
<keyword evidence="2" id="KW-0328">Glycosyltransferase</keyword>
<evidence type="ECO:0000259" key="5">
    <source>
        <dbReference type="Pfam" id="PF00535"/>
    </source>
</evidence>
<dbReference type="GO" id="GO:0016757">
    <property type="term" value="F:glycosyltransferase activity"/>
    <property type="evidence" value="ECO:0007669"/>
    <property type="project" value="UniProtKB-KW"/>
</dbReference>
<dbReference type="InterPro" id="IPR001173">
    <property type="entry name" value="Glyco_trans_2-like"/>
</dbReference>
<dbReference type="EMBL" id="WQLW01000004">
    <property type="protein sequence ID" value="MVO08901.1"/>
    <property type="molecule type" value="Genomic_DNA"/>
</dbReference>
<evidence type="ECO:0000313" key="6">
    <source>
        <dbReference type="EMBL" id="MVO08901.1"/>
    </source>
</evidence>
<evidence type="ECO:0000256" key="2">
    <source>
        <dbReference type="ARBA" id="ARBA00022676"/>
    </source>
</evidence>
<accession>A0A6I4IKZ0</accession>
<dbReference type="OrthoDB" id="9805625at2"/>
<feature type="transmembrane region" description="Helical" evidence="4">
    <location>
        <begin position="300"/>
        <end position="319"/>
    </location>
</feature>
<dbReference type="PANTHER" id="PTHR43630:SF1">
    <property type="entry name" value="POLY-BETA-1,6-N-ACETYL-D-GLUCOSAMINE SYNTHASE"/>
    <property type="match status" value="1"/>
</dbReference>
<organism evidence="6 7">
    <name type="scientific">Flavobacterium profundi</name>
    <dbReference type="NCBI Taxonomy" id="1774945"/>
    <lineage>
        <taxon>Bacteria</taxon>
        <taxon>Pseudomonadati</taxon>
        <taxon>Bacteroidota</taxon>
        <taxon>Flavobacteriia</taxon>
        <taxon>Flavobacteriales</taxon>
        <taxon>Flavobacteriaceae</taxon>
        <taxon>Flavobacterium</taxon>
    </lineage>
</organism>
<dbReference type="RefSeq" id="WP_140997295.1">
    <property type="nucleotide sequence ID" value="NZ_VDCZ01000004.1"/>
</dbReference>
<gene>
    <name evidence="6" type="ORF">GOQ30_06955</name>
</gene>
<evidence type="ECO:0000256" key="3">
    <source>
        <dbReference type="ARBA" id="ARBA00022679"/>
    </source>
</evidence>
<keyword evidence="7" id="KW-1185">Reference proteome</keyword>
<reference evidence="7" key="1">
    <citation type="submission" date="2019-05" db="EMBL/GenBank/DDBJ databases">
        <title>Flavobacterium profundi sp. nov., isolated from a deep-sea seamount.</title>
        <authorList>
            <person name="Zhang D.-C."/>
        </authorList>
    </citation>
    <scope>NUCLEOTIDE SEQUENCE [LARGE SCALE GENOMIC DNA]</scope>
    <source>
        <strain evidence="7">TP390</strain>
    </source>
</reference>
<keyword evidence="4" id="KW-1133">Transmembrane helix</keyword>
<dbReference type="AlphaFoldDB" id="A0A6I4IKZ0"/>
<protein>
    <submittedName>
        <fullName evidence="6">Glycosyltransferase</fullName>
    </submittedName>
</protein>
<evidence type="ECO:0000256" key="4">
    <source>
        <dbReference type="SAM" id="Phobius"/>
    </source>
</evidence>
<feature type="transmembrane region" description="Helical" evidence="4">
    <location>
        <begin position="331"/>
        <end position="354"/>
    </location>
</feature>
<keyword evidence="3 6" id="KW-0808">Transferase</keyword>
<comment type="caution">
    <text evidence="6">The sequence shown here is derived from an EMBL/GenBank/DDBJ whole genome shotgun (WGS) entry which is preliminary data.</text>
</comment>
<feature type="domain" description="Glycosyltransferase 2-like" evidence="5">
    <location>
        <begin position="41"/>
        <end position="203"/>
    </location>
</feature>
<evidence type="ECO:0000313" key="7">
    <source>
        <dbReference type="Proteomes" id="UP000431264"/>
    </source>
</evidence>
<feature type="transmembrane region" description="Helical" evidence="4">
    <location>
        <begin position="6"/>
        <end position="24"/>
    </location>
</feature>
<evidence type="ECO:0000256" key="1">
    <source>
        <dbReference type="ARBA" id="ARBA00006739"/>
    </source>
</evidence>
<dbReference type="SUPFAM" id="SSF53448">
    <property type="entry name" value="Nucleotide-diphospho-sugar transferases"/>
    <property type="match status" value="1"/>
</dbReference>
<feature type="transmembrane region" description="Helical" evidence="4">
    <location>
        <begin position="272"/>
        <end position="294"/>
    </location>
</feature>
<proteinExistence type="inferred from homology"/>
<dbReference type="Pfam" id="PF00535">
    <property type="entry name" value="Glycos_transf_2"/>
    <property type="match status" value="1"/>
</dbReference>
<keyword evidence="4" id="KW-0812">Transmembrane</keyword>
<comment type="similarity">
    <text evidence="1">Belongs to the glycosyltransferase 2 family.</text>
</comment>